<proteinExistence type="predicted"/>
<organism evidence="1 2">
    <name type="scientific">Streptomyces griseiscabiei</name>
    <dbReference type="NCBI Taxonomy" id="2993540"/>
    <lineage>
        <taxon>Bacteria</taxon>
        <taxon>Bacillati</taxon>
        <taxon>Actinomycetota</taxon>
        <taxon>Actinomycetes</taxon>
        <taxon>Kitasatosporales</taxon>
        <taxon>Streptomycetaceae</taxon>
        <taxon>Streptomyces</taxon>
    </lineage>
</organism>
<reference evidence="1 2" key="1">
    <citation type="journal article" date="2023" name="Microb. Genom.">
        <title>Mesoterricola silvestris gen. nov., sp. nov., Mesoterricola sediminis sp. nov., Geothrix oryzae sp. nov., Geothrix edaphica sp. nov., Geothrix rubra sp. nov., and Geothrix limicola sp. nov., six novel members of Acidobacteriota isolated from soils.</title>
        <authorList>
            <person name="Weisberg A.J."/>
            <person name="Pearce E."/>
            <person name="Kramer C.G."/>
            <person name="Chang J.H."/>
            <person name="Clarke C.R."/>
        </authorList>
    </citation>
    <scope>NUCLEOTIDE SEQUENCE [LARGE SCALE GENOMIC DNA]</scope>
    <source>
        <strain evidence="1 2">NRRL_B-2795</strain>
    </source>
</reference>
<keyword evidence="2" id="KW-1185">Reference proteome</keyword>
<dbReference type="Proteomes" id="UP001271723">
    <property type="component" value="Unassembled WGS sequence"/>
</dbReference>
<sequence>MSSTSPAGTNEFSKPAAAELDLTAVTWKTTSFTGGNDNCFEFGRAGEWIVVRDTFRREDAPQVYSKGELKALIDGAIAGDLDYLLA</sequence>
<evidence type="ECO:0000313" key="2">
    <source>
        <dbReference type="Proteomes" id="UP001271723"/>
    </source>
</evidence>
<dbReference type="RefSeq" id="WP_060880439.1">
    <property type="nucleotide sequence ID" value="NZ_JAGJBZ010000005.1"/>
</dbReference>
<dbReference type="EMBL" id="JARAVY010000017">
    <property type="protein sequence ID" value="MDX2913976.1"/>
    <property type="molecule type" value="Genomic_DNA"/>
</dbReference>
<gene>
    <name evidence="1" type="ORF">PV517_35575</name>
</gene>
<evidence type="ECO:0000313" key="1">
    <source>
        <dbReference type="EMBL" id="MDX2913976.1"/>
    </source>
</evidence>
<comment type="caution">
    <text evidence="1">The sequence shown here is derived from an EMBL/GenBank/DDBJ whole genome shotgun (WGS) entry which is preliminary data.</text>
</comment>
<accession>A0ABU4LDX8</accession>
<protein>
    <submittedName>
        <fullName evidence="1">DUF397 domain-containing protein</fullName>
    </submittedName>
</protein>
<name>A0ABU4LDX8_9ACTN</name>